<dbReference type="GO" id="GO:0004077">
    <property type="term" value="F:biotin--[biotin carboxyl-carrier protein] ligase activity"/>
    <property type="evidence" value="ECO:0007669"/>
    <property type="project" value="UniProtKB-EC"/>
</dbReference>
<dbReference type="PANTHER" id="PTHR12835:SF5">
    <property type="entry name" value="BIOTIN--PROTEIN LIGASE"/>
    <property type="match status" value="1"/>
</dbReference>
<feature type="domain" description="BPL/LPL catalytic" evidence="2">
    <location>
        <begin position="1"/>
        <end position="178"/>
    </location>
</feature>
<reference evidence="3 4" key="1">
    <citation type="submission" date="2024-03" db="EMBL/GenBank/DDBJ databases">
        <authorList>
            <person name="Cao K."/>
        </authorList>
    </citation>
    <scope>NUCLEOTIDE SEQUENCE [LARGE SCALE GENOMIC DNA]</scope>
    <source>
        <strain evidence="3 4">MCCC 1K00696</strain>
    </source>
</reference>
<name>A0ABZ2TRF5_9FLAO</name>
<keyword evidence="4" id="KW-1185">Reference proteome</keyword>
<sequence>MKIIKLSAIDSTNSFLKEMASNSVLENYTIVVTDSQVNGRGQQGSVWVSEPYKNLIFSVFVRFSDLDISKRRYLNFAVSLSIYQVLTALEIPKVTIKWPNDILAVNKKICGVLVENSLKGAKIASSVIGIGLNVNQTVFPKHLEKASSLKLIRPKPYNLEEILDLLILKLKEKIAVLESDHFETLEKDYLHVLHKKNIPTMFKDSKNALFMGVIRGISIDGKLQVEVEDETILEFGIKEISLL</sequence>
<evidence type="ECO:0000259" key="2">
    <source>
        <dbReference type="PROSITE" id="PS51733"/>
    </source>
</evidence>
<dbReference type="RefSeq" id="WP_340933146.1">
    <property type="nucleotide sequence ID" value="NZ_CP150496.1"/>
</dbReference>
<proteinExistence type="predicted"/>
<evidence type="ECO:0000313" key="4">
    <source>
        <dbReference type="Proteomes" id="UP001491088"/>
    </source>
</evidence>
<evidence type="ECO:0000256" key="1">
    <source>
        <dbReference type="ARBA" id="ARBA00022598"/>
    </source>
</evidence>
<dbReference type="PROSITE" id="PS51733">
    <property type="entry name" value="BPL_LPL_CATALYTIC"/>
    <property type="match status" value="1"/>
</dbReference>
<gene>
    <name evidence="3" type="ORF">WG950_13790</name>
</gene>
<dbReference type="EMBL" id="CP150496">
    <property type="protein sequence ID" value="WYW55595.1"/>
    <property type="molecule type" value="Genomic_DNA"/>
</dbReference>
<dbReference type="Proteomes" id="UP001491088">
    <property type="component" value="Chromosome"/>
</dbReference>
<dbReference type="SUPFAM" id="SSF55681">
    <property type="entry name" value="Class II aaRS and biotin synthetases"/>
    <property type="match status" value="1"/>
</dbReference>
<protein>
    <submittedName>
        <fullName evidence="3">Biotin--[acetyl-CoA-carboxylase] ligase</fullName>
        <ecNumber evidence="3">6.3.4.15</ecNumber>
    </submittedName>
</protein>
<dbReference type="PANTHER" id="PTHR12835">
    <property type="entry name" value="BIOTIN PROTEIN LIGASE"/>
    <property type="match status" value="1"/>
</dbReference>
<keyword evidence="1 3" id="KW-0436">Ligase</keyword>
<dbReference type="InterPro" id="IPR004143">
    <property type="entry name" value="BPL_LPL_catalytic"/>
</dbReference>
<dbReference type="Gene3D" id="3.30.930.10">
    <property type="entry name" value="Bira Bifunctional Protein, Domain 2"/>
    <property type="match status" value="1"/>
</dbReference>
<dbReference type="InterPro" id="IPR045864">
    <property type="entry name" value="aa-tRNA-synth_II/BPL/LPL"/>
</dbReference>
<dbReference type="InterPro" id="IPR004408">
    <property type="entry name" value="Biotin_CoA_COase_ligase"/>
</dbReference>
<accession>A0ABZ2TRF5</accession>
<dbReference type="NCBIfam" id="TIGR00121">
    <property type="entry name" value="birA_ligase"/>
    <property type="match status" value="1"/>
</dbReference>
<dbReference type="EC" id="6.3.4.15" evidence="3"/>
<dbReference type="Pfam" id="PF03099">
    <property type="entry name" value="BPL_LplA_LipB"/>
    <property type="match status" value="1"/>
</dbReference>
<dbReference type="CDD" id="cd16442">
    <property type="entry name" value="BPL"/>
    <property type="match status" value="1"/>
</dbReference>
<evidence type="ECO:0000313" key="3">
    <source>
        <dbReference type="EMBL" id="WYW55595.1"/>
    </source>
</evidence>
<organism evidence="3 4">
    <name type="scientific">Polaribacter marinaquae</name>
    <dbReference type="NCBI Taxonomy" id="1642819"/>
    <lineage>
        <taxon>Bacteria</taxon>
        <taxon>Pseudomonadati</taxon>
        <taxon>Bacteroidota</taxon>
        <taxon>Flavobacteriia</taxon>
        <taxon>Flavobacteriales</taxon>
        <taxon>Flavobacteriaceae</taxon>
    </lineage>
</organism>